<organism evidence="2">
    <name type="scientific">Caldithrix abyssi</name>
    <dbReference type="NCBI Taxonomy" id="187145"/>
    <lineage>
        <taxon>Bacteria</taxon>
        <taxon>Pseudomonadati</taxon>
        <taxon>Calditrichota</taxon>
        <taxon>Calditrichia</taxon>
        <taxon>Calditrichales</taxon>
        <taxon>Calditrichaceae</taxon>
        <taxon>Caldithrix</taxon>
    </lineage>
</organism>
<proteinExistence type="predicted"/>
<accession>A0A7V4U1C8</accession>
<dbReference type="InterPro" id="IPR025668">
    <property type="entry name" value="Tnp_DDE_dom"/>
</dbReference>
<dbReference type="Pfam" id="PF13701">
    <property type="entry name" value="DDE_Tnp_1_4"/>
    <property type="match status" value="1"/>
</dbReference>
<comment type="caution">
    <text evidence="2">The sequence shown here is derived from an EMBL/GenBank/DDBJ whole genome shotgun (WGS) entry which is preliminary data.</text>
</comment>
<evidence type="ECO:0000259" key="1">
    <source>
        <dbReference type="Pfam" id="PF13701"/>
    </source>
</evidence>
<feature type="domain" description="Transposase DDE" evidence="1">
    <location>
        <begin position="3"/>
        <end position="67"/>
    </location>
</feature>
<reference evidence="2" key="1">
    <citation type="journal article" date="2020" name="mSystems">
        <title>Genome- and Community-Level Interaction Insights into Carbon Utilization and Element Cycling Functions of Hydrothermarchaeota in Hydrothermal Sediment.</title>
        <authorList>
            <person name="Zhou Z."/>
            <person name="Liu Y."/>
            <person name="Xu W."/>
            <person name="Pan J."/>
            <person name="Luo Z.H."/>
            <person name="Li M."/>
        </authorList>
    </citation>
    <scope>NUCLEOTIDE SEQUENCE [LARGE SCALE GENOMIC DNA]</scope>
    <source>
        <strain evidence="2">HyVt-577</strain>
    </source>
</reference>
<dbReference type="AlphaFoldDB" id="A0A7V4U1C8"/>
<dbReference type="Proteomes" id="UP000885779">
    <property type="component" value="Unassembled WGS sequence"/>
</dbReference>
<evidence type="ECO:0000313" key="2">
    <source>
        <dbReference type="EMBL" id="HGY55482.1"/>
    </source>
</evidence>
<sequence length="79" mass="9387">MTFIACTLMHAFRNQHLKGKSLAKARFDTIRLKLFKIGARVRYLRTKIKIRLSSGYAFKDGFRKIQQSYFCMSYPYLNQ</sequence>
<dbReference type="EMBL" id="DRQG01000067">
    <property type="protein sequence ID" value="HGY55482.1"/>
    <property type="molecule type" value="Genomic_DNA"/>
</dbReference>
<gene>
    <name evidence="2" type="ORF">ENK44_07275</name>
</gene>
<protein>
    <recommendedName>
        <fullName evidence="1">Transposase DDE domain-containing protein</fullName>
    </recommendedName>
</protein>
<name>A0A7V4U1C8_CALAY</name>